<name>A0A0E0II42_ORYNI</name>
<protein>
    <submittedName>
        <fullName evidence="1">Uncharacterized protein</fullName>
    </submittedName>
</protein>
<dbReference type="Proteomes" id="UP000006591">
    <property type="component" value="Chromosome 9"/>
</dbReference>
<reference evidence="1" key="1">
    <citation type="submission" date="2015-04" db="UniProtKB">
        <authorList>
            <consortium name="EnsemblPlants"/>
        </authorList>
    </citation>
    <scope>IDENTIFICATION</scope>
    <source>
        <strain evidence="1">SL10</strain>
    </source>
</reference>
<dbReference type="AlphaFoldDB" id="A0A0E0II42"/>
<evidence type="ECO:0000313" key="2">
    <source>
        <dbReference type="Proteomes" id="UP000006591"/>
    </source>
</evidence>
<proteinExistence type="predicted"/>
<organism evidence="1">
    <name type="scientific">Oryza nivara</name>
    <name type="common">Indian wild rice</name>
    <name type="synonym">Oryza sativa f. spontanea</name>
    <dbReference type="NCBI Taxonomy" id="4536"/>
    <lineage>
        <taxon>Eukaryota</taxon>
        <taxon>Viridiplantae</taxon>
        <taxon>Streptophyta</taxon>
        <taxon>Embryophyta</taxon>
        <taxon>Tracheophyta</taxon>
        <taxon>Spermatophyta</taxon>
        <taxon>Magnoliopsida</taxon>
        <taxon>Liliopsida</taxon>
        <taxon>Poales</taxon>
        <taxon>Poaceae</taxon>
        <taxon>BOP clade</taxon>
        <taxon>Oryzoideae</taxon>
        <taxon>Oryzeae</taxon>
        <taxon>Oryzinae</taxon>
        <taxon>Oryza</taxon>
    </lineage>
</organism>
<dbReference type="EnsemblPlants" id="ONIVA09G06100.1">
    <property type="protein sequence ID" value="ONIVA09G06100.1"/>
    <property type="gene ID" value="ONIVA09G06100"/>
</dbReference>
<reference evidence="1" key="2">
    <citation type="submission" date="2018-04" db="EMBL/GenBank/DDBJ databases">
        <title>OnivRS2 (Oryza nivara Reference Sequence Version 2).</title>
        <authorList>
            <person name="Zhang J."/>
            <person name="Kudrna D."/>
            <person name="Lee S."/>
            <person name="Talag J."/>
            <person name="Rajasekar S."/>
            <person name="Welchert J."/>
            <person name="Hsing Y.-I."/>
            <person name="Wing R.A."/>
        </authorList>
    </citation>
    <scope>NUCLEOTIDE SEQUENCE [LARGE SCALE GENOMIC DNA]</scope>
    <source>
        <strain evidence="1">SL10</strain>
    </source>
</reference>
<evidence type="ECO:0000313" key="1">
    <source>
        <dbReference type="EnsemblPlants" id="ONIVA09G06100.1"/>
    </source>
</evidence>
<keyword evidence="2" id="KW-1185">Reference proteome</keyword>
<sequence length="96" mass="10841">MAERVLRNVAQWPARRLAPGVSPVYKRPLYSFVFQQLSPGVRKVVAWPLLFDRVIGVRGVRGIDSCGGSYHDQVEQWLTEWLSGFCGTWLNGRHGG</sequence>
<dbReference type="HOGENOM" id="CLU_2363347_0_0_1"/>
<accession>A0A0E0II42</accession>
<dbReference type="Gramene" id="ONIVA09G06100.1">
    <property type="protein sequence ID" value="ONIVA09G06100.1"/>
    <property type="gene ID" value="ONIVA09G06100"/>
</dbReference>